<dbReference type="InterPro" id="IPR024563">
    <property type="entry name" value="YqhR"/>
</dbReference>
<feature type="transmembrane region" description="Helical" evidence="1">
    <location>
        <begin position="23"/>
        <end position="46"/>
    </location>
</feature>
<evidence type="ECO:0000256" key="1">
    <source>
        <dbReference type="SAM" id="Phobius"/>
    </source>
</evidence>
<feature type="transmembrane region" description="Helical" evidence="1">
    <location>
        <begin position="134"/>
        <end position="156"/>
    </location>
</feature>
<gene>
    <name evidence="2" type="ORF">D1953_02170</name>
</gene>
<accession>A0A398BGS7</accession>
<feature type="transmembrane region" description="Helical" evidence="1">
    <location>
        <begin position="66"/>
        <end position="91"/>
    </location>
</feature>
<evidence type="ECO:0000313" key="2">
    <source>
        <dbReference type="EMBL" id="RID89392.1"/>
    </source>
</evidence>
<evidence type="ECO:0008006" key="4">
    <source>
        <dbReference type="Google" id="ProtNLM"/>
    </source>
</evidence>
<organism evidence="2 3">
    <name type="scientific">Peribacillus asahii</name>
    <dbReference type="NCBI Taxonomy" id="228899"/>
    <lineage>
        <taxon>Bacteria</taxon>
        <taxon>Bacillati</taxon>
        <taxon>Bacillota</taxon>
        <taxon>Bacilli</taxon>
        <taxon>Bacillales</taxon>
        <taxon>Bacillaceae</taxon>
        <taxon>Peribacillus</taxon>
    </lineage>
</organism>
<proteinExistence type="predicted"/>
<keyword evidence="1" id="KW-0812">Transmembrane</keyword>
<keyword evidence="3" id="KW-1185">Reference proteome</keyword>
<reference evidence="2 3" key="1">
    <citation type="submission" date="2018-08" db="EMBL/GenBank/DDBJ databases">
        <title>Bacillus jemisoniae sp. nov., Bacillus chryseoplanitiae sp. nov., Bacillus resnikiae sp. nov., and Bacillus frankliniae sp. nov., isolated from Viking spacecraft and associated surfaces.</title>
        <authorList>
            <person name="Seuylemezian A."/>
            <person name="Vaishampayan P."/>
        </authorList>
    </citation>
    <scope>NUCLEOTIDE SEQUENCE [LARGE SCALE GENOMIC DNA]</scope>
    <source>
        <strain evidence="2 3">MA001</strain>
    </source>
</reference>
<name>A0A398BGS7_9BACI</name>
<keyword evidence="1" id="KW-1133">Transmembrane helix</keyword>
<dbReference type="Proteomes" id="UP000266016">
    <property type="component" value="Unassembled WGS sequence"/>
</dbReference>
<comment type="caution">
    <text evidence="2">The sequence shown here is derived from an EMBL/GenBank/DDBJ whole genome shotgun (WGS) entry which is preliminary data.</text>
</comment>
<protein>
    <recommendedName>
        <fullName evidence="4">YqhR</fullName>
    </recommendedName>
</protein>
<dbReference type="AlphaFoldDB" id="A0A398BGS7"/>
<sequence length="176" mass="20492">MEVFFMSNNKNRYYTKGTVMKDVWIIGLVGGILASLLGMVVHFFHFMEFSPNFILTSWSNRHWVKAWQGSLVTVLLFGIISIIIAFIYYALFKKMKNMIAYILFGILWWVILFFVFRPIFNDLPSVAKMSSDSIVTSMCIFALYGVFIGYSISFEYQEYMHEQNKQGEQTEPQSSS</sequence>
<feature type="transmembrane region" description="Helical" evidence="1">
    <location>
        <begin position="98"/>
        <end position="119"/>
    </location>
</feature>
<dbReference type="Pfam" id="PF11085">
    <property type="entry name" value="YqhR"/>
    <property type="match status" value="1"/>
</dbReference>
<keyword evidence="1" id="KW-0472">Membrane</keyword>
<evidence type="ECO:0000313" key="3">
    <source>
        <dbReference type="Proteomes" id="UP000266016"/>
    </source>
</evidence>
<dbReference type="EMBL" id="QWVS01000002">
    <property type="protein sequence ID" value="RID89392.1"/>
    <property type="molecule type" value="Genomic_DNA"/>
</dbReference>